<dbReference type="EMBL" id="NHYE01000142">
    <property type="protein sequence ID" value="PPR07303.1"/>
    <property type="molecule type" value="Genomic_DNA"/>
</dbReference>
<protein>
    <submittedName>
        <fullName evidence="1">Uncharacterized protein</fullName>
    </submittedName>
</protein>
<name>A0A409YWH0_9AGAR</name>
<organism evidence="1 2">
    <name type="scientific">Gymnopilus dilepis</name>
    <dbReference type="NCBI Taxonomy" id="231916"/>
    <lineage>
        <taxon>Eukaryota</taxon>
        <taxon>Fungi</taxon>
        <taxon>Dikarya</taxon>
        <taxon>Basidiomycota</taxon>
        <taxon>Agaricomycotina</taxon>
        <taxon>Agaricomycetes</taxon>
        <taxon>Agaricomycetidae</taxon>
        <taxon>Agaricales</taxon>
        <taxon>Agaricineae</taxon>
        <taxon>Hymenogastraceae</taxon>
        <taxon>Gymnopilus</taxon>
    </lineage>
</organism>
<keyword evidence="2" id="KW-1185">Reference proteome</keyword>
<reference evidence="1 2" key="1">
    <citation type="journal article" date="2018" name="Evol. Lett.">
        <title>Horizontal gene cluster transfer increased hallucinogenic mushroom diversity.</title>
        <authorList>
            <person name="Reynolds H.T."/>
            <person name="Vijayakumar V."/>
            <person name="Gluck-Thaler E."/>
            <person name="Korotkin H.B."/>
            <person name="Matheny P.B."/>
            <person name="Slot J.C."/>
        </authorList>
    </citation>
    <scope>NUCLEOTIDE SEQUENCE [LARGE SCALE GENOMIC DNA]</scope>
    <source>
        <strain evidence="1 2">SRW20</strain>
    </source>
</reference>
<dbReference type="Proteomes" id="UP000284706">
    <property type="component" value="Unassembled WGS sequence"/>
</dbReference>
<evidence type="ECO:0000313" key="1">
    <source>
        <dbReference type="EMBL" id="PPR07303.1"/>
    </source>
</evidence>
<evidence type="ECO:0000313" key="2">
    <source>
        <dbReference type="Proteomes" id="UP000284706"/>
    </source>
</evidence>
<proteinExistence type="predicted"/>
<dbReference type="AlphaFoldDB" id="A0A409YWH0"/>
<comment type="caution">
    <text evidence="1">The sequence shown here is derived from an EMBL/GenBank/DDBJ whole genome shotgun (WGS) entry which is preliminary data.</text>
</comment>
<sequence>MLIAEQPYMIEGQKLLRADTLGLENSRTGAFDANQGSEINAQQHAYQSFTRGFETSNKEEK</sequence>
<dbReference type="InParanoid" id="A0A409YWH0"/>
<gene>
    <name evidence="1" type="ORF">CVT26_012422</name>
</gene>
<accession>A0A409YWH0</accession>